<evidence type="ECO:0000256" key="1">
    <source>
        <dbReference type="ARBA" id="ARBA00009670"/>
    </source>
</evidence>
<dbReference type="GO" id="GO:0004672">
    <property type="term" value="F:protein kinase activity"/>
    <property type="evidence" value="ECO:0007669"/>
    <property type="project" value="InterPro"/>
</dbReference>
<dbReference type="PROSITE" id="PS50011">
    <property type="entry name" value="PROTEIN_KINASE_DOM"/>
    <property type="match status" value="1"/>
</dbReference>
<feature type="transmembrane region" description="Helical" evidence="2">
    <location>
        <begin position="490"/>
        <end position="513"/>
    </location>
</feature>
<dbReference type="CDD" id="cd05121">
    <property type="entry name" value="ABC1_ADCK3-like"/>
    <property type="match status" value="1"/>
</dbReference>
<keyword evidence="2" id="KW-1133">Transmembrane helix</keyword>
<dbReference type="InterPro" id="IPR004147">
    <property type="entry name" value="ABC1_dom"/>
</dbReference>
<accession>A0A6J4M4G6</accession>
<evidence type="ECO:0000259" key="3">
    <source>
        <dbReference type="PROSITE" id="PS50011"/>
    </source>
</evidence>
<reference evidence="4" key="1">
    <citation type="submission" date="2020-02" db="EMBL/GenBank/DDBJ databases">
        <authorList>
            <person name="Meier V. D."/>
        </authorList>
    </citation>
    <scope>NUCLEOTIDE SEQUENCE</scope>
    <source>
        <strain evidence="4">AVDCRST_MAG68</strain>
    </source>
</reference>
<organism evidence="4">
    <name type="scientific">uncultured Gemmatimonadota bacterium</name>
    <dbReference type="NCBI Taxonomy" id="203437"/>
    <lineage>
        <taxon>Bacteria</taxon>
        <taxon>Pseudomonadati</taxon>
        <taxon>Gemmatimonadota</taxon>
        <taxon>environmental samples</taxon>
    </lineage>
</organism>
<feature type="transmembrane region" description="Helical" evidence="2">
    <location>
        <begin position="525"/>
        <end position="546"/>
    </location>
</feature>
<dbReference type="InterPro" id="IPR011009">
    <property type="entry name" value="Kinase-like_dom_sf"/>
</dbReference>
<keyword evidence="2" id="KW-0472">Membrane</keyword>
<gene>
    <name evidence="4" type="ORF">AVDCRST_MAG68-3598</name>
</gene>
<dbReference type="PANTHER" id="PTHR10566">
    <property type="entry name" value="CHAPERONE-ACTIVITY OF BC1 COMPLEX CABC1 -RELATED"/>
    <property type="match status" value="1"/>
</dbReference>
<name>A0A6J4M4G6_9BACT</name>
<keyword evidence="2" id="KW-0812">Transmembrane</keyword>
<dbReference type="GO" id="GO:0005524">
    <property type="term" value="F:ATP binding"/>
    <property type="evidence" value="ECO:0007669"/>
    <property type="project" value="InterPro"/>
</dbReference>
<comment type="similarity">
    <text evidence="1">Belongs to the protein kinase superfamily. ADCK protein kinase family.</text>
</comment>
<dbReference type="EMBL" id="CADCTW010000167">
    <property type="protein sequence ID" value="CAA9349680.1"/>
    <property type="molecule type" value="Genomic_DNA"/>
</dbReference>
<dbReference type="SUPFAM" id="SSF56112">
    <property type="entry name" value="Protein kinase-like (PK-like)"/>
    <property type="match status" value="1"/>
</dbReference>
<dbReference type="Pfam" id="PF03109">
    <property type="entry name" value="ABC1"/>
    <property type="match status" value="1"/>
</dbReference>
<keyword evidence="4" id="KW-0830">Ubiquinone</keyword>
<evidence type="ECO:0000256" key="2">
    <source>
        <dbReference type="SAM" id="Phobius"/>
    </source>
</evidence>
<dbReference type="PANTHER" id="PTHR10566:SF113">
    <property type="entry name" value="PROTEIN ACTIVITY OF BC1 COMPLEX KINASE 7, CHLOROPLASTIC"/>
    <property type="match status" value="1"/>
</dbReference>
<dbReference type="AlphaFoldDB" id="A0A6J4M4G6"/>
<dbReference type="InterPro" id="IPR000719">
    <property type="entry name" value="Prot_kinase_dom"/>
</dbReference>
<proteinExistence type="inferred from homology"/>
<feature type="domain" description="Protein kinase" evidence="3">
    <location>
        <begin position="103"/>
        <end position="452"/>
    </location>
</feature>
<sequence length="552" mass="61171">MLNPRHLKLYGELAKLFLRYGRSDIVNTAGLDEVVPEPGEAETAEATPKAEALAEDLERMGPTFVKLGQLLSTRPDLVPAPYVDALSRLQDRLEPFPFEEVERIVTEELGKGVHEAFASFTEKPMAAASLGQVHAATLHDGRRVVVKVQRPGVRQRIIDDLDALEEIAGVAERRTEVGQRYGVLGLIQEFRRNILDELNYQREAANLSTLGRNLAQFERIAIPAAIDDLTRTRVLTMEYVRGRKITELGPLRRMEIDGVALAEELFQAYLKQILVDGFFHADPHPGNVFVTADGRIALLDLGMVGRVPPSLQDHLLRLMLAVADGNGEEAARISIVMGTPLEGLFEEEKFMREVTELVSRFYGATAQEIELGRVVIELTRIAATSGVLLPSQISTLGRAFLALDQAGRTLDPEFDPNAAVRRHSSDIMQQRMMKAASPAAMFTTLLEMNEFVQRLPGRLNGLLDALTENRMELGIRVNEEIWMMEGLQKIANRITVGLVLSALIIGAAMLMRIETSFRILGYPGLAILLFLAAAVIGLFLVITILLTDVRKR</sequence>
<protein>
    <submittedName>
        <fullName evidence="4">Ubiquinone biosynthesis regulatory protein kinase UbiB</fullName>
    </submittedName>
</protein>
<dbReference type="InterPro" id="IPR050154">
    <property type="entry name" value="UbiB_kinase"/>
</dbReference>
<evidence type="ECO:0000313" key="4">
    <source>
        <dbReference type="EMBL" id="CAA9349680.1"/>
    </source>
</evidence>